<dbReference type="AlphaFoldDB" id="A0A1I8JH64"/>
<feature type="region of interest" description="Disordered" evidence="6">
    <location>
        <begin position="463"/>
        <end position="591"/>
    </location>
</feature>
<evidence type="ECO:0000256" key="2">
    <source>
        <dbReference type="ARBA" id="ARBA00023136"/>
    </source>
</evidence>
<evidence type="ECO:0000256" key="8">
    <source>
        <dbReference type="SAM" id="SignalP"/>
    </source>
</evidence>
<keyword evidence="7" id="KW-0812">Transmembrane</keyword>
<evidence type="ECO:0000256" key="4">
    <source>
        <dbReference type="ARBA" id="ARBA00023180"/>
    </source>
</evidence>
<dbReference type="WBParaSite" id="maker-uti_cns_0047830-snap-gene-0.5-mRNA-1">
    <property type="protein sequence ID" value="maker-uti_cns_0047830-snap-gene-0.5-mRNA-1"/>
    <property type="gene ID" value="maker-uti_cns_0047830-snap-gene-0.5"/>
</dbReference>
<dbReference type="InterPro" id="IPR003599">
    <property type="entry name" value="Ig_sub"/>
</dbReference>
<dbReference type="GO" id="GO:0098609">
    <property type="term" value="P:cell-cell adhesion"/>
    <property type="evidence" value="ECO:0007669"/>
    <property type="project" value="TreeGrafter"/>
</dbReference>
<feature type="transmembrane region" description="Helical" evidence="7">
    <location>
        <begin position="233"/>
        <end position="254"/>
    </location>
</feature>
<feature type="compositionally biased region" description="Polar residues" evidence="6">
    <location>
        <begin position="369"/>
        <end position="378"/>
    </location>
</feature>
<dbReference type="PANTHER" id="PTHR11640">
    <property type="entry name" value="NEPHRIN"/>
    <property type="match status" value="1"/>
</dbReference>
<evidence type="ECO:0000313" key="10">
    <source>
        <dbReference type="Proteomes" id="UP000095280"/>
    </source>
</evidence>
<evidence type="ECO:0000256" key="7">
    <source>
        <dbReference type="SAM" id="Phobius"/>
    </source>
</evidence>
<feature type="domain" description="Ig-like" evidence="9">
    <location>
        <begin position="140"/>
        <end position="226"/>
    </location>
</feature>
<feature type="compositionally biased region" description="Low complexity" evidence="6">
    <location>
        <begin position="408"/>
        <end position="419"/>
    </location>
</feature>
<evidence type="ECO:0000259" key="9">
    <source>
        <dbReference type="PROSITE" id="PS50835"/>
    </source>
</evidence>
<keyword evidence="2 7" id="KW-0472">Membrane</keyword>
<dbReference type="PANTHER" id="PTHR11640:SF31">
    <property type="entry name" value="IRREGULAR CHIASM C-ROUGHEST PROTEIN-RELATED"/>
    <property type="match status" value="1"/>
</dbReference>
<keyword evidence="3" id="KW-1015">Disulfide bond</keyword>
<keyword evidence="5" id="KW-0393">Immunoglobulin domain</keyword>
<name>A0A1I8JH64_9PLAT</name>
<dbReference type="Proteomes" id="UP000095280">
    <property type="component" value="Unplaced"/>
</dbReference>
<feature type="compositionally biased region" description="Basic and acidic residues" evidence="6">
    <location>
        <begin position="265"/>
        <end position="300"/>
    </location>
</feature>
<dbReference type="GO" id="GO:0005886">
    <property type="term" value="C:plasma membrane"/>
    <property type="evidence" value="ECO:0007669"/>
    <property type="project" value="TreeGrafter"/>
</dbReference>
<keyword evidence="10" id="KW-1185">Reference proteome</keyword>
<feature type="compositionally biased region" description="Low complexity" evidence="6">
    <location>
        <begin position="339"/>
        <end position="353"/>
    </location>
</feature>
<dbReference type="PROSITE" id="PS50835">
    <property type="entry name" value="IG_LIKE"/>
    <property type="match status" value="2"/>
</dbReference>
<feature type="signal peptide" evidence="8">
    <location>
        <begin position="1"/>
        <end position="23"/>
    </location>
</feature>
<feature type="compositionally biased region" description="Basic and acidic residues" evidence="6">
    <location>
        <begin position="570"/>
        <end position="583"/>
    </location>
</feature>
<feature type="compositionally biased region" description="Low complexity" evidence="6">
    <location>
        <begin position="468"/>
        <end position="486"/>
    </location>
</feature>
<dbReference type="SMART" id="SM00409">
    <property type="entry name" value="IG"/>
    <property type="match status" value="1"/>
</dbReference>
<accession>A0A1I8JH64</accession>
<organism evidence="10 11">
    <name type="scientific">Macrostomum lignano</name>
    <dbReference type="NCBI Taxonomy" id="282301"/>
    <lineage>
        <taxon>Eukaryota</taxon>
        <taxon>Metazoa</taxon>
        <taxon>Spiralia</taxon>
        <taxon>Lophotrochozoa</taxon>
        <taxon>Platyhelminthes</taxon>
        <taxon>Rhabditophora</taxon>
        <taxon>Macrostomorpha</taxon>
        <taxon>Macrostomida</taxon>
        <taxon>Macrostomidae</taxon>
        <taxon>Macrostomum</taxon>
    </lineage>
</organism>
<dbReference type="SUPFAM" id="SSF48726">
    <property type="entry name" value="Immunoglobulin"/>
    <property type="match status" value="1"/>
</dbReference>
<feature type="compositionally biased region" description="Low complexity" evidence="6">
    <location>
        <begin position="382"/>
        <end position="393"/>
    </location>
</feature>
<evidence type="ECO:0000256" key="5">
    <source>
        <dbReference type="ARBA" id="ARBA00023319"/>
    </source>
</evidence>
<dbReference type="InterPro" id="IPR036179">
    <property type="entry name" value="Ig-like_dom_sf"/>
</dbReference>
<keyword evidence="8" id="KW-0732">Signal</keyword>
<dbReference type="GO" id="GO:0050839">
    <property type="term" value="F:cell adhesion molecule binding"/>
    <property type="evidence" value="ECO:0007669"/>
    <property type="project" value="TreeGrafter"/>
</dbReference>
<evidence type="ECO:0000313" key="11">
    <source>
        <dbReference type="WBParaSite" id="maker-uti_cns_0047830-snap-gene-0.5-mRNA-1"/>
    </source>
</evidence>
<evidence type="ECO:0000256" key="3">
    <source>
        <dbReference type="ARBA" id="ARBA00023157"/>
    </source>
</evidence>
<keyword evidence="4" id="KW-0325">Glycoprotein</keyword>
<feature type="chain" id="PRO_5009321741" evidence="8">
    <location>
        <begin position="24"/>
        <end position="608"/>
    </location>
</feature>
<dbReference type="InterPro" id="IPR013783">
    <property type="entry name" value="Ig-like_fold"/>
</dbReference>
<feature type="region of interest" description="Disordered" evidence="6">
    <location>
        <begin position="265"/>
        <end position="419"/>
    </location>
</feature>
<dbReference type="InterPro" id="IPR051275">
    <property type="entry name" value="Cell_adhesion_signaling"/>
</dbReference>
<dbReference type="SMART" id="SM00408">
    <property type="entry name" value="IGc2"/>
    <property type="match status" value="1"/>
</dbReference>
<comment type="subcellular location">
    <subcellularLocation>
        <location evidence="1">Membrane</location>
        <topology evidence="1">Single-pass type I membrane protein</topology>
    </subcellularLocation>
</comment>
<sequence>MTAQHRLLTLSLLLLGCLATSRATLVVTGTTYTVKLVEGREGEPKYVLSRQYLDVLECSMYASDSSKLVDPKIDWKIEGSNDTLDSRFSFSGRLSEDKKNFTSTLSVRRPENKHVTNYTCTGSATDQPEAQGRARLQSKPLISFKIDGVTMSDVGAWPGQDIQMSCIVEGNPAGSPEWKREKDGATIGNGTANLVLEAVNYDEHRGFYTCSANNSQGTNAAKIFLRVKHPQAYLTPMIIIIVEVIIIAIIVVVYEYFMYKKHKQAEAEGEAHGSHSARRGSDSVRRGSESVRRGSERSDAVRAGQTRVRAGHTRSDAGQSRPDAGQSWSDAGQSRPDAGQTRVRVGQTRVRGGSDAGQSQRLSRRMRRTASSAVSQTAVGGASQSARASSPARYLPVRTRMARRPERTAPAASSSASSPIITAQAGAAASAPRTDCGGGVAAMLRCRLAEGLCRAAAGELQRGDERPGAQPQQAVPAAQVAAPVRGQQRRLRSVQQQPHGPAEILLSLSGARPTTTESKSAPPGSTWKSAAADSDSSRRGRRRPSRFAASAVTDRLVCSRPGSGSIPRLARRESRSDLGERHSTTVVGHKVHSKTSCFSLSQSLKSSW</sequence>
<proteinExistence type="predicted"/>
<dbReference type="GO" id="GO:0005911">
    <property type="term" value="C:cell-cell junction"/>
    <property type="evidence" value="ECO:0007669"/>
    <property type="project" value="TreeGrafter"/>
</dbReference>
<keyword evidence="7" id="KW-1133">Transmembrane helix</keyword>
<dbReference type="InterPro" id="IPR003598">
    <property type="entry name" value="Ig_sub2"/>
</dbReference>
<dbReference type="PROSITE" id="PS51257">
    <property type="entry name" value="PROKAR_LIPOPROTEIN"/>
    <property type="match status" value="1"/>
</dbReference>
<reference evidence="11" key="1">
    <citation type="submission" date="2016-11" db="UniProtKB">
        <authorList>
            <consortium name="WormBaseParasite"/>
        </authorList>
    </citation>
    <scope>IDENTIFICATION</scope>
</reference>
<evidence type="ECO:0000256" key="1">
    <source>
        <dbReference type="ARBA" id="ARBA00004479"/>
    </source>
</evidence>
<dbReference type="InterPro" id="IPR007110">
    <property type="entry name" value="Ig-like_dom"/>
</dbReference>
<feature type="domain" description="Ig-like" evidence="9">
    <location>
        <begin position="41"/>
        <end position="137"/>
    </location>
</feature>
<dbReference type="Gene3D" id="2.60.40.10">
    <property type="entry name" value="Immunoglobulins"/>
    <property type="match status" value="1"/>
</dbReference>
<evidence type="ECO:0000256" key="6">
    <source>
        <dbReference type="SAM" id="MobiDB-lite"/>
    </source>
</evidence>
<protein>
    <submittedName>
        <fullName evidence="11">Ig-like domain-containing protein</fullName>
    </submittedName>
</protein>